<dbReference type="AlphaFoldDB" id="A0A5K8A8B1"/>
<evidence type="ECO:0000313" key="1">
    <source>
        <dbReference type="EMBL" id="BBO88777.1"/>
    </source>
</evidence>
<dbReference type="Proteomes" id="UP000422108">
    <property type="component" value="Chromosome"/>
</dbReference>
<dbReference type="InterPro" id="IPR011990">
    <property type="entry name" value="TPR-like_helical_dom_sf"/>
</dbReference>
<dbReference type="SUPFAM" id="SSF144059">
    <property type="entry name" value="ImpE-like"/>
    <property type="match status" value="1"/>
</dbReference>
<organism evidence="1 2">
    <name type="scientific">Desulfosarcina ovata subsp. ovata</name>
    <dbReference type="NCBI Taxonomy" id="2752305"/>
    <lineage>
        <taxon>Bacteria</taxon>
        <taxon>Pseudomonadati</taxon>
        <taxon>Thermodesulfobacteriota</taxon>
        <taxon>Desulfobacteria</taxon>
        <taxon>Desulfobacterales</taxon>
        <taxon>Desulfosarcinaceae</taxon>
        <taxon>Desulfosarcina</taxon>
    </lineage>
</organism>
<protein>
    <recommendedName>
        <fullName evidence="3">Type VI secretion system protein ImpE</fullName>
    </recommendedName>
</protein>
<dbReference type="PIRSF" id="PIRSF029288">
    <property type="entry name" value="SciE_ImpE"/>
    <property type="match status" value="1"/>
</dbReference>
<dbReference type="Pfam" id="PF07024">
    <property type="entry name" value="ImpE"/>
    <property type="match status" value="1"/>
</dbReference>
<name>A0A5K8A8B1_9BACT</name>
<sequence length="272" mass="30734">MNPKALILDGKIDEARAMLIDQVKTAPTDTAARSLLFQVMLLCGEWEKAGRQLEIAATQKSSPDMNQAVYRNLIQAEKERLAVAKMEHRPTFFPDIPEYCEDFFEARELLISGKIDDAASRFAQIDAAFTDVQGTINGQPFKGFLETDTTLRYFIEAIEYERYLWVPIANIRELVITPPATLIDLIWAKARITTWEGLTMGCFLPVLYPKSFESDDDRIRLGRLTDWKPLGGSFSRAVGQHVFDIGGTDYALFEIKEAVFRLATEEGKGSEH</sequence>
<dbReference type="RefSeq" id="WP_155310046.1">
    <property type="nucleotide sequence ID" value="NZ_AP021879.1"/>
</dbReference>
<gene>
    <name evidence="1" type="ORF">DSCOOX_19570</name>
</gene>
<keyword evidence="2" id="KW-1185">Reference proteome</keyword>
<proteinExistence type="predicted"/>
<evidence type="ECO:0000313" key="2">
    <source>
        <dbReference type="Proteomes" id="UP000422108"/>
    </source>
</evidence>
<dbReference type="EMBL" id="AP021879">
    <property type="protein sequence ID" value="BBO88777.1"/>
    <property type="molecule type" value="Genomic_DNA"/>
</dbReference>
<dbReference type="Gene3D" id="1.25.40.10">
    <property type="entry name" value="Tetratricopeptide repeat domain"/>
    <property type="match status" value="1"/>
</dbReference>
<accession>A0A5K8A8B1</accession>
<dbReference type="InterPro" id="IPR009211">
    <property type="entry name" value="TagJ"/>
</dbReference>
<reference evidence="1 2" key="1">
    <citation type="submission" date="2019-11" db="EMBL/GenBank/DDBJ databases">
        <title>Comparative genomics of hydrocarbon-degrading Desulfosarcina strains.</title>
        <authorList>
            <person name="Watanabe M."/>
            <person name="Kojima H."/>
            <person name="Fukui M."/>
        </authorList>
    </citation>
    <scope>NUCLEOTIDE SEQUENCE [LARGE SCALE GENOMIC DNA]</scope>
    <source>
        <strain evidence="2">oXyS1</strain>
    </source>
</reference>
<evidence type="ECO:0008006" key="3">
    <source>
        <dbReference type="Google" id="ProtNLM"/>
    </source>
</evidence>